<feature type="non-terminal residue" evidence="3">
    <location>
        <position position="1"/>
    </location>
</feature>
<keyword evidence="4" id="KW-1185">Reference proteome</keyword>
<dbReference type="AlphaFoldDB" id="A0AAD7GH94"/>
<dbReference type="InterPro" id="IPR050791">
    <property type="entry name" value="Aldo-Keto_reductase"/>
</dbReference>
<sequence length="107" mass="11211">PSYSAENLPNILALTDGLKTIGAKYSGATAGQVARAWLLAQGDDVIPIPGTTQVKYLHENFAAASLKLSAADVQAVRDVATKADAAAHGERYPPVMMAQMFVETPAL</sequence>
<keyword evidence="1" id="KW-0560">Oxidoreductase</keyword>
<name>A0AAD7GH94_MYCRO</name>
<dbReference type="PANTHER" id="PTHR43625:SF40">
    <property type="entry name" value="ALDO-KETO REDUCTASE YAKC [NADP(+)]"/>
    <property type="match status" value="1"/>
</dbReference>
<evidence type="ECO:0000256" key="1">
    <source>
        <dbReference type="ARBA" id="ARBA00023002"/>
    </source>
</evidence>
<organism evidence="3 4">
    <name type="scientific">Mycena rosella</name>
    <name type="common">Pink bonnet</name>
    <name type="synonym">Agaricus rosellus</name>
    <dbReference type="NCBI Taxonomy" id="1033263"/>
    <lineage>
        <taxon>Eukaryota</taxon>
        <taxon>Fungi</taxon>
        <taxon>Dikarya</taxon>
        <taxon>Basidiomycota</taxon>
        <taxon>Agaricomycotina</taxon>
        <taxon>Agaricomycetes</taxon>
        <taxon>Agaricomycetidae</taxon>
        <taxon>Agaricales</taxon>
        <taxon>Marasmiineae</taxon>
        <taxon>Mycenaceae</taxon>
        <taxon>Mycena</taxon>
    </lineage>
</organism>
<dbReference type="InterPro" id="IPR036812">
    <property type="entry name" value="NAD(P)_OxRdtase_dom_sf"/>
</dbReference>
<dbReference type="Gene3D" id="3.20.20.100">
    <property type="entry name" value="NADP-dependent oxidoreductase domain"/>
    <property type="match status" value="1"/>
</dbReference>
<dbReference type="Pfam" id="PF00248">
    <property type="entry name" value="Aldo_ket_red"/>
    <property type="match status" value="1"/>
</dbReference>
<dbReference type="GO" id="GO:0016491">
    <property type="term" value="F:oxidoreductase activity"/>
    <property type="evidence" value="ECO:0007669"/>
    <property type="project" value="UniProtKB-KW"/>
</dbReference>
<evidence type="ECO:0000313" key="3">
    <source>
        <dbReference type="EMBL" id="KAJ7690823.1"/>
    </source>
</evidence>
<accession>A0AAD7GH94</accession>
<reference evidence="3" key="1">
    <citation type="submission" date="2023-03" db="EMBL/GenBank/DDBJ databases">
        <title>Massive genome expansion in bonnet fungi (Mycena s.s.) driven by repeated elements and novel gene families across ecological guilds.</title>
        <authorList>
            <consortium name="Lawrence Berkeley National Laboratory"/>
            <person name="Harder C.B."/>
            <person name="Miyauchi S."/>
            <person name="Viragh M."/>
            <person name="Kuo A."/>
            <person name="Thoen E."/>
            <person name="Andreopoulos B."/>
            <person name="Lu D."/>
            <person name="Skrede I."/>
            <person name="Drula E."/>
            <person name="Henrissat B."/>
            <person name="Morin E."/>
            <person name="Kohler A."/>
            <person name="Barry K."/>
            <person name="LaButti K."/>
            <person name="Morin E."/>
            <person name="Salamov A."/>
            <person name="Lipzen A."/>
            <person name="Mereny Z."/>
            <person name="Hegedus B."/>
            <person name="Baldrian P."/>
            <person name="Stursova M."/>
            <person name="Weitz H."/>
            <person name="Taylor A."/>
            <person name="Grigoriev I.V."/>
            <person name="Nagy L.G."/>
            <person name="Martin F."/>
            <person name="Kauserud H."/>
        </authorList>
    </citation>
    <scope>NUCLEOTIDE SEQUENCE</scope>
    <source>
        <strain evidence="3">CBHHK067</strain>
    </source>
</reference>
<dbReference type="PANTHER" id="PTHR43625">
    <property type="entry name" value="AFLATOXIN B1 ALDEHYDE REDUCTASE"/>
    <property type="match status" value="1"/>
</dbReference>
<comment type="caution">
    <text evidence="3">The sequence shown here is derived from an EMBL/GenBank/DDBJ whole genome shotgun (WGS) entry which is preliminary data.</text>
</comment>
<dbReference type="Proteomes" id="UP001221757">
    <property type="component" value="Unassembled WGS sequence"/>
</dbReference>
<dbReference type="SUPFAM" id="SSF51430">
    <property type="entry name" value="NAD(P)-linked oxidoreductase"/>
    <property type="match status" value="1"/>
</dbReference>
<gene>
    <name evidence="3" type="ORF">B0H17DRAFT_935564</name>
</gene>
<evidence type="ECO:0000259" key="2">
    <source>
        <dbReference type="Pfam" id="PF00248"/>
    </source>
</evidence>
<dbReference type="InterPro" id="IPR023210">
    <property type="entry name" value="NADP_OxRdtase_dom"/>
</dbReference>
<protein>
    <recommendedName>
        <fullName evidence="2">NADP-dependent oxidoreductase domain-containing protein</fullName>
    </recommendedName>
</protein>
<evidence type="ECO:0000313" key="4">
    <source>
        <dbReference type="Proteomes" id="UP001221757"/>
    </source>
</evidence>
<proteinExistence type="predicted"/>
<dbReference type="GO" id="GO:0005737">
    <property type="term" value="C:cytoplasm"/>
    <property type="evidence" value="ECO:0007669"/>
    <property type="project" value="TreeGrafter"/>
</dbReference>
<feature type="domain" description="NADP-dependent oxidoreductase" evidence="2">
    <location>
        <begin position="11"/>
        <end position="79"/>
    </location>
</feature>
<dbReference type="EMBL" id="JARKIE010000062">
    <property type="protein sequence ID" value="KAJ7690823.1"/>
    <property type="molecule type" value="Genomic_DNA"/>
</dbReference>